<dbReference type="Pfam" id="PF13505">
    <property type="entry name" value="OMP_b-brl"/>
    <property type="match status" value="1"/>
</dbReference>
<reference evidence="3" key="1">
    <citation type="submission" date="2018-06" db="EMBL/GenBank/DDBJ databases">
        <authorList>
            <person name="Zhirakovskaya E."/>
        </authorList>
    </citation>
    <scope>NUCLEOTIDE SEQUENCE</scope>
</reference>
<protein>
    <recommendedName>
        <fullName evidence="2">Outer membrane protein beta-barrel domain-containing protein</fullName>
    </recommendedName>
</protein>
<dbReference type="InterPro" id="IPR027385">
    <property type="entry name" value="Beta-barrel_OMP"/>
</dbReference>
<feature type="domain" description="Outer membrane protein beta-barrel" evidence="2">
    <location>
        <begin position="9"/>
        <end position="198"/>
    </location>
</feature>
<dbReference type="SUPFAM" id="SSF56925">
    <property type="entry name" value="OMPA-like"/>
    <property type="match status" value="1"/>
</dbReference>
<evidence type="ECO:0000259" key="2">
    <source>
        <dbReference type="Pfam" id="PF13505"/>
    </source>
</evidence>
<accession>A0A3B0T2G7</accession>
<dbReference type="EMBL" id="UOEH01000381">
    <property type="protein sequence ID" value="VAW03004.1"/>
    <property type="molecule type" value="Genomic_DNA"/>
</dbReference>
<evidence type="ECO:0000256" key="1">
    <source>
        <dbReference type="ARBA" id="ARBA00022729"/>
    </source>
</evidence>
<organism evidence="3">
    <name type="scientific">hydrothermal vent metagenome</name>
    <dbReference type="NCBI Taxonomy" id="652676"/>
    <lineage>
        <taxon>unclassified sequences</taxon>
        <taxon>metagenomes</taxon>
        <taxon>ecological metagenomes</taxon>
    </lineage>
</organism>
<gene>
    <name evidence="3" type="ORF">MNBD_ALPHA05-1065</name>
</gene>
<dbReference type="Gene3D" id="2.40.160.20">
    <property type="match status" value="1"/>
</dbReference>
<dbReference type="InterPro" id="IPR011250">
    <property type="entry name" value="OMP/PagP_B-barrel"/>
</dbReference>
<keyword evidence="1" id="KW-0732">Signal</keyword>
<evidence type="ECO:0000313" key="3">
    <source>
        <dbReference type="EMBL" id="VAW03004.1"/>
    </source>
</evidence>
<dbReference type="AlphaFoldDB" id="A0A3B0T2G7"/>
<name>A0A3B0T2G7_9ZZZZ</name>
<proteinExistence type="predicted"/>
<sequence length="230" mass="24501">MKRVVAYFAGMLACGSAALAQDDAAADGVYVRIGGGVSFASDWAQDYTFNPDAVFAGSPPTGQTVANGDGYVIGGAIGFDYADGIRTELEYRYASTSIDAVTINDPLLGPTLATPVTDDINVHFLMSNFYFDWRNDSRFTPFIGGGVGGAFVENETGARDAALAYQGRAGISFAVGGGFSLDTEYIYLRTSKLSYGPEDEDFTPTGPIGPRIDGDRYEASNVMMSVRKQF</sequence>